<comment type="pathway">
    <text evidence="3 4">Cofactor biosynthesis; coenzyme A biosynthesis; CoA from (R)-pantothenate: step 3/5.</text>
</comment>
<dbReference type="PANTHER" id="PTHR14359">
    <property type="entry name" value="HOMO-OLIGOMERIC FLAVIN CONTAINING CYS DECARBOXYLASE FAMILY"/>
    <property type="match status" value="1"/>
</dbReference>
<dbReference type="InterPro" id="IPR003382">
    <property type="entry name" value="Flavoprotein"/>
</dbReference>
<dbReference type="SUPFAM" id="SSF52507">
    <property type="entry name" value="Homo-oligomeric flavin-containing Cys decarboxylases, HFCD"/>
    <property type="match status" value="1"/>
</dbReference>
<keyword evidence="3 4" id="KW-0285">Flavoprotein</keyword>
<comment type="pathway">
    <text evidence="3 4">Cofactor biosynthesis; coenzyme A biosynthesis; CoA from (R)-pantothenate: step 2/5.</text>
</comment>
<comment type="function">
    <text evidence="3">Catalyzes two sequential steps in the biosynthesis of coenzyme A. In the first step cysteine is conjugated to 4'-phosphopantothenate to form 4-phosphopantothenoylcysteine. In the second step the latter compound is decarboxylated to form 4'-phosphopantotheine.</text>
</comment>
<comment type="cofactor">
    <cofactor evidence="3">
        <name>FMN</name>
        <dbReference type="ChEBI" id="CHEBI:58210"/>
    </cofactor>
    <text evidence="3">Binds 1 FMN per subunit.</text>
</comment>
<comment type="caution">
    <text evidence="3">Lacks conserved residue(s) required for the propagation of feature annotation.</text>
</comment>
<dbReference type="GO" id="GO:0046872">
    <property type="term" value="F:metal ion binding"/>
    <property type="evidence" value="ECO:0007669"/>
    <property type="project" value="UniProtKB-KW"/>
</dbReference>
<dbReference type="Pfam" id="PF04127">
    <property type="entry name" value="DFP"/>
    <property type="match status" value="1"/>
</dbReference>
<feature type="domain" description="DNA/pantothenate metabolism flavoprotein C-terminal" evidence="6">
    <location>
        <begin position="186"/>
        <end position="396"/>
    </location>
</feature>
<keyword evidence="2 3" id="KW-0456">Lyase</keyword>
<evidence type="ECO:0000256" key="2">
    <source>
        <dbReference type="ARBA" id="ARBA00023239"/>
    </source>
</evidence>
<evidence type="ECO:0000256" key="3">
    <source>
        <dbReference type="HAMAP-Rule" id="MF_02225"/>
    </source>
</evidence>
<name>A0A9X4RXG1_9FLAO</name>
<dbReference type="Gene3D" id="3.40.50.10300">
    <property type="entry name" value="CoaB-like"/>
    <property type="match status" value="1"/>
</dbReference>
<dbReference type="AlphaFoldDB" id="A0A9X4RXG1"/>
<feature type="binding site" evidence="3">
    <location>
        <position position="290"/>
    </location>
    <ligand>
        <name>CTP</name>
        <dbReference type="ChEBI" id="CHEBI:37563"/>
    </ligand>
</feature>
<evidence type="ECO:0000313" key="8">
    <source>
        <dbReference type="Proteomes" id="UP001152599"/>
    </source>
</evidence>
<dbReference type="SUPFAM" id="SSF102645">
    <property type="entry name" value="CoaB-like"/>
    <property type="match status" value="1"/>
</dbReference>
<keyword evidence="3 4" id="KW-0288">FMN</keyword>
<evidence type="ECO:0000313" key="7">
    <source>
        <dbReference type="EMBL" id="MDG4946872.1"/>
    </source>
</evidence>
<reference evidence="7" key="1">
    <citation type="submission" date="2022-07" db="EMBL/GenBank/DDBJ databases">
        <title>Description and genome-wide analysis of Profundicola chukchiensis gen. nov., sp. nov., marine bacteria isolated from bottom sediments of the Chukchi Sea.</title>
        <authorList>
            <person name="Romanenko L."/>
            <person name="Otstavnykh N."/>
            <person name="Kurilenko V."/>
            <person name="Eremeev V."/>
            <person name="Velansky P."/>
            <person name="Mikhailov V."/>
            <person name="Isaeva M."/>
        </authorList>
    </citation>
    <scope>NUCLEOTIDE SEQUENCE</scope>
    <source>
        <strain evidence="7">KMM 9713</strain>
    </source>
</reference>
<dbReference type="EC" id="4.1.1.36" evidence="3"/>
<evidence type="ECO:0000256" key="4">
    <source>
        <dbReference type="RuleBase" id="RU364078"/>
    </source>
</evidence>
<evidence type="ECO:0000259" key="6">
    <source>
        <dbReference type="Pfam" id="PF04127"/>
    </source>
</evidence>
<keyword evidence="3 4" id="KW-0436">Ligase</keyword>
<comment type="catalytic activity">
    <reaction evidence="3 4">
        <text>N-[(R)-4-phosphopantothenoyl]-L-cysteine + H(+) = (R)-4'-phosphopantetheine + CO2</text>
        <dbReference type="Rhea" id="RHEA:16793"/>
        <dbReference type="ChEBI" id="CHEBI:15378"/>
        <dbReference type="ChEBI" id="CHEBI:16526"/>
        <dbReference type="ChEBI" id="CHEBI:59458"/>
        <dbReference type="ChEBI" id="CHEBI:61723"/>
        <dbReference type="EC" id="4.1.1.36"/>
    </reaction>
</comment>
<dbReference type="PANTHER" id="PTHR14359:SF6">
    <property type="entry name" value="PHOSPHOPANTOTHENOYLCYSTEINE DECARBOXYLASE"/>
    <property type="match status" value="1"/>
</dbReference>
<accession>A0A9X4RXG1</accession>
<sequence length="402" mass="43621">MSVLKNKKILVAVSAGIAAYKSAFLVRALIKKGAEVKVILTPEATKFVTPLTLATLSKNPVEWEFSNEKGDWANHVELGLWADAMIIAPLTARTLSSMADGHCDNLVMATYLSAKCPVIVAPAMDLDMYQHPSTAENLEKIQSNGDLVIPATSGELASGLVGQGRMEEPDEIVKFVENFFKKDLILSGKKILISAGPTYEAIDPVRFIGNHSSGKMGFELAKMAEKLGAEVTLVAGPTHQSVDGYNIKRMDVTSALSMLEAIESVYEAQDIVIMAAAVADYRPAEIADQKIKKNSDKMTIEMVKNPDILKHLGTKKGNKMLVGFALETNDAIKHAKGKLERKNADLIVLNTLEDEDAGFGVETNKVTFITADKEPLSFPLKSKTEVAKDILTFIAQNLKTNA</sequence>
<dbReference type="GO" id="GO:0015941">
    <property type="term" value="P:pantothenate catabolic process"/>
    <property type="evidence" value="ECO:0007669"/>
    <property type="project" value="InterPro"/>
</dbReference>
<protein>
    <recommendedName>
        <fullName evidence="3">Coenzyme A biosynthesis bifunctional protein CoaBC</fullName>
    </recommendedName>
    <alternativeName>
        <fullName evidence="3">DNA/pantothenate metabolism flavoprotein</fullName>
    </alternativeName>
    <alternativeName>
        <fullName evidence="3">Phosphopantothenoylcysteine synthetase/decarboxylase</fullName>
        <shortName evidence="3">PPCS-PPCDC</shortName>
    </alternativeName>
    <domain>
        <recommendedName>
            <fullName evidence="3">Phosphopantothenoylcysteine decarboxylase</fullName>
            <shortName evidence="3">PPC decarboxylase</shortName>
            <shortName evidence="3">PPC-DC</shortName>
            <ecNumber evidence="3">4.1.1.36</ecNumber>
        </recommendedName>
        <alternativeName>
            <fullName evidence="3">CoaC</fullName>
        </alternativeName>
    </domain>
    <domain>
        <recommendedName>
            <fullName evidence="3">Phosphopantothenate--cysteine ligase</fullName>
            <ecNumber evidence="3">6.3.2.5</ecNumber>
        </recommendedName>
        <alternativeName>
            <fullName evidence="3">CoaB</fullName>
        </alternativeName>
        <alternativeName>
            <fullName evidence="3">Phosphopantothenoylcysteine synthetase</fullName>
            <shortName evidence="3">PPC synthetase</shortName>
            <shortName evidence="3">PPC-S</shortName>
        </alternativeName>
    </domain>
</protein>
<dbReference type="HAMAP" id="MF_02225">
    <property type="entry name" value="CoaBC"/>
    <property type="match status" value="1"/>
</dbReference>
<dbReference type="GO" id="GO:0010181">
    <property type="term" value="F:FMN binding"/>
    <property type="evidence" value="ECO:0007669"/>
    <property type="project" value="UniProtKB-UniRule"/>
</dbReference>
<dbReference type="Pfam" id="PF02441">
    <property type="entry name" value="Flavoprotein"/>
    <property type="match status" value="1"/>
</dbReference>
<dbReference type="GO" id="GO:0004632">
    <property type="term" value="F:phosphopantothenate--cysteine ligase activity"/>
    <property type="evidence" value="ECO:0007669"/>
    <property type="project" value="UniProtKB-UniRule"/>
</dbReference>
<dbReference type="Proteomes" id="UP001152599">
    <property type="component" value="Unassembled WGS sequence"/>
</dbReference>
<feature type="binding site" evidence="3">
    <location>
        <position position="342"/>
    </location>
    <ligand>
        <name>CTP</name>
        <dbReference type="ChEBI" id="CHEBI:37563"/>
    </ligand>
</feature>
<proteinExistence type="inferred from homology"/>
<organism evidence="7 8">
    <name type="scientific">Profundicola chukchiensis</name>
    <dbReference type="NCBI Taxonomy" id="2961959"/>
    <lineage>
        <taxon>Bacteria</taxon>
        <taxon>Pseudomonadati</taxon>
        <taxon>Bacteroidota</taxon>
        <taxon>Flavobacteriia</taxon>
        <taxon>Flavobacteriales</taxon>
        <taxon>Weeksellaceae</taxon>
        <taxon>Profundicola</taxon>
    </lineage>
</organism>
<feature type="binding site" evidence="3">
    <location>
        <begin position="306"/>
        <end position="309"/>
    </location>
    <ligand>
        <name>CTP</name>
        <dbReference type="ChEBI" id="CHEBI:37563"/>
    </ligand>
</feature>
<comment type="cofactor">
    <cofactor evidence="3">
        <name>Mg(2+)</name>
        <dbReference type="ChEBI" id="CHEBI:18420"/>
    </cofactor>
</comment>
<dbReference type="NCBIfam" id="TIGR00521">
    <property type="entry name" value="coaBC_dfp"/>
    <property type="match status" value="1"/>
</dbReference>
<keyword evidence="3" id="KW-0479">Metal-binding</keyword>
<keyword evidence="8" id="KW-1185">Reference proteome</keyword>
<keyword evidence="3" id="KW-0460">Magnesium</keyword>
<dbReference type="InterPro" id="IPR035929">
    <property type="entry name" value="CoaB-like_sf"/>
</dbReference>
<feature type="region of interest" description="Phosphopantothenate--cysteine ligase" evidence="3">
    <location>
        <begin position="191"/>
        <end position="402"/>
    </location>
</feature>
<dbReference type="RefSeq" id="WP_304417700.1">
    <property type="nucleotide sequence ID" value="NZ_JANAIE010000008.1"/>
</dbReference>
<evidence type="ECO:0000256" key="1">
    <source>
        <dbReference type="ARBA" id="ARBA00022793"/>
    </source>
</evidence>
<keyword evidence="3" id="KW-0511">Multifunctional enzyme</keyword>
<feature type="binding site" evidence="3">
    <location>
        <position position="280"/>
    </location>
    <ligand>
        <name>CTP</name>
        <dbReference type="ChEBI" id="CHEBI:37563"/>
    </ligand>
</feature>
<comment type="catalytic activity">
    <reaction evidence="3 4">
        <text>(R)-4'-phosphopantothenate + L-cysteine + CTP = N-[(R)-4-phosphopantothenoyl]-L-cysteine + CMP + diphosphate + H(+)</text>
        <dbReference type="Rhea" id="RHEA:19397"/>
        <dbReference type="ChEBI" id="CHEBI:10986"/>
        <dbReference type="ChEBI" id="CHEBI:15378"/>
        <dbReference type="ChEBI" id="CHEBI:33019"/>
        <dbReference type="ChEBI" id="CHEBI:35235"/>
        <dbReference type="ChEBI" id="CHEBI:37563"/>
        <dbReference type="ChEBI" id="CHEBI:59458"/>
        <dbReference type="ChEBI" id="CHEBI:60377"/>
        <dbReference type="EC" id="6.3.2.5"/>
    </reaction>
</comment>
<comment type="similarity">
    <text evidence="3 4">In the C-terminal section; belongs to the PPC synthetase family.</text>
</comment>
<comment type="similarity">
    <text evidence="3 4">In the N-terminal section; belongs to the HFCD (homo-oligomeric flavin containing Cys decarboxylase) superfamily.</text>
</comment>
<dbReference type="GO" id="GO:0004633">
    <property type="term" value="F:phosphopantothenoylcysteine decarboxylase activity"/>
    <property type="evidence" value="ECO:0007669"/>
    <property type="project" value="UniProtKB-UniRule"/>
</dbReference>
<feature type="domain" description="Flavoprotein" evidence="5">
    <location>
        <begin position="7"/>
        <end position="178"/>
    </location>
</feature>
<dbReference type="GO" id="GO:0015937">
    <property type="term" value="P:coenzyme A biosynthetic process"/>
    <property type="evidence" value="ECO:0007669"/>
    <property type="project" value="UniProtKB-UniRule"/>
</dbReference>
<dbReference type="GO" id="GO:0071513">
    <property type="term" value="C:phosphopantothenoylcysteine decarboxylase complex"/>
    <property type="evidence" value="ECO:0007669"/>
    <property type="project" value="TreeGrafter"/>
</dbReference>
<dbReference type="Gene3D" id="3.40.50.1950">
    <property type="entry name" value="Flavin prenyltransferase-like"/>
    <property type="match status" value="1"/>
</dbReference>
<comment type="caution">
    <text evidence="7">The sequence shown here is derived from an EMBL/GenBank/DDBJ whole genome shotgun (WGS) entry which is preliminary data.</text>
</comment>
<evidence type="ECO:0000259" key="5">
    <source>
        <dbReference type="Pfam" id="PF02441"/>
    </source>
</evidence>
<dbReference type="EMBL" id="JANCMU010000007">
    <property type="protein sequence ID" value="MDG4946872.1"/>
    <property type="molecule type" value="Genomic_DNA"/>
</dbReference>
<dbReference type="InterPro" id="IPR036551">
    <property type="entry name" value="Flavin_trans-like"/>
</dbReference>
<comment type="function">
    <text evidence="4">Catalyzes two steps in the biosynthesis of coenzyme A. In the first step cysteine is conjugated to 4'-phosphopantothenate to form 4-phosphopantothenoylcysteine, in the latter compound is decarboxylated to form 4'-phosphopantotheine.</text>
</comment>
<feature type="region of interest" description="Phosphopantothenoylcysteine decarboxylase" evidence="3">
    <location>
        <begin position="1"/>
        <end position="190"/>
    </location>
</feature>
<dbReference type="InterPro" id="IPR007085">
    <property type="entry name" value="DNA/pantothenate-metab_flavo_C"/>
</dbReference>
<feature type="binding site" evidence="3">
    <location>
        <position position="324"/>
    </location>
    <ligand>
        <name>CTP</name>
        <dbReference type="ChEBI" id="CHEBI:37563"/>
    </ligand>
</feature>
<gene>
    <name evidence="3 7" type="primary">coaBC</name>
    <name evidence="7" type="ORF">NMK71_10630</name>
</gene>
<keyword evidence="1 3" id="KW-0210">Decarboxylase</keyword>
<dbReference type="EC" id="6.3.2.5" evidence="3"/>
<feature type="binding site" evidence="3">
    <location>
        <position position="338"/>
    </location>
    <ligand>
        <name>CTP</name>
        <dbReference type="ChEBI" id="CHEBI:37563"/>
    </ligand>
</feature>
<dbReference type="InterPro" id="IPR005252">
    <property type="entry name" value="CoaBC"/>
</dbReference>